<gene>
    <name evidence="2" type="ORF">ACFSR5_16380</name>
</gene>
<dbReference type="RefSeq" id="WP_380905544.1">
    <property type="nucleotide sequence ID" value="NZ_JBHUEG010000012.1"/>
</dbReference>
<dbReference type="Proteomes" id="UP001597545">
    <property type="component" value="Unassembled WGS sequence"/>
</dbReference>
<name>A0ABW5KKR6_9SPHI</name>
<evidence type="ECO:0000313" key="2">
    <source>
        <dbReference type="EMBL" id="MFD2549226.1"/>
    </source>
</evidence>
<dbReference type="CDD" id="cd00093">
    <property type="entry name" value="HTH_XRE"/>
    <property type="match status" value="1"/>
</dbReference>
<dbReference type="PROSITE" id="PS00716">
    <property type="entry name" value="SIGMA70_2"/>
    <property type="match status" value="1"/>
</dbReference>
<dbReference type="EMBL" id="JBHULR010000015">
    <property type="protein sequence ID" value="MFD2549226.1"/>
    <property type="molecule type" value="Genomic_DNA"/>
</dbReference>
<keyword evidence="3" id="KW-1185">Reference proteome</keyword>
<protein>
    <submittedName>
        <fullName evidence="2">Helix-turn-helix domain-containing protein</fullName>
    </submittedName>
</protein>
<proteinExistence type="predicted"/>
<dbReference type="SUPFAM" id="SSF47413">
    <property type="entry name" value="lambda repressor-like DNA-binding domains"/>
    <property type="match status" value="1"/>
</dbReference>
<dbReference type="Gene3D" id="1.10.260.40">
    <property type="entry name" value="lambda repressor-like DNA-binding domains"/>
    <property type="match status" value="1"/>
</dbReference>
<dbReference type="PROSITE" id="PS50943">
    <property type="entry name" value="HTH_CROC1"/>
    <property type="match status" value="1"/>
</dbReference>
<dbReference type="SMART" id="SM00530">
    <property type="entry name" value="HTH_XRE"/>
    <property type="match status" value="1"/>
</dbReference>
<accession>A0ABW5KKR6</accession>
<dbReference type="Pfam" id="PF01381">
    <property type="entry name" value="HTH_3"/>
    <property type="match status" value="1"/>
</dbReference>
<dbReference type="InterPro" id="IPR000943">
    <property type="entry name" value="RNA_pol_sigma70"/>
</dbReference>
<evidence type="ECO:0000313" key="3">
    <source>
        <dbReference type="Proteomes" id="UP001597545"/>
    </source>
</evidence>
<organism evidence="2 3">
    <name type="scientific">Sphingobacterium suaedae</name>
    <dbReference type="NCBI Taxonomy" id="1686402"/>
    <lineage>
        <taxon>Bacteria</taxon>
        <taxon>Pseudomonadati</taxon>
        <taxon>Bacteroidota</taxon>
        <taxon>Sphingobacteriia</taxon>
        <taxon>Sphingobacteriales</taxon>
        <taxon>Sphingobacteriaceae</taxon>
        <taxon>Sphingobacterium</taxon>
    </lineage>
</organism>
<feature type="domain" description="HTH cro/C1-type" evidence="1">
    <location>
        <begin position="16"/>
        <end position="72"/>
    </location>
</feature>
<evidence type="ECO:0000259" key="1">
    <source>
        <dbReference type="PROSITE" id="PS50943"/>
    </source>
</evidence>
<reference evidence="3" key="1">
    <citation type="journal article" date="2019" name="Int. J. Syst. Evol. Microbiol.">
        <title>The Global Catalogue of Microorganisms (GCM) 10K type strain sequencing project: providing services to taxonomists for standard genome sequencing and annotation.</title>
        <authorList>
            <consortium name="The Broad Institute Genomics Platform"/>
            <consortium name="The Broad Institute Genome Sequencing Center for Infectious Disease"/>
            <person name="Wu L."/>
            <person name="Ma J."/>
        </authorList>
    </citation>
    <scope>NUCLEOTIDE SEQUENCE [LARGE SCALE GENOMIC DNA]</scope>
    <source>
        <strain evidence="3">KCTC 42662</strain>
    </source>
</reference>
<dbReference type="InterPro" id="IPR010982">
    <property type="entry name" value="Lambda_DNA-bd_dom_sf"/>
</dbReference>
<comment type="caution">
    <text evidence="2">The sequence shown here is derived from an EMBL/GenBank/DDBJ whole genome shotgun (WGS) entry which is preliminary data.</text>
</comment>
<sequence length="80" mass="9123">MPSSKSSLELYIVEVIKKKRKSLKKSQQDVANLLGVTVGYIGQIESEKISSMYSYNQLNKLSKFFQCSPKDFMPDEPIDD</sequence>
<dbReference type="InterPro" id="IPR001387">
    <property type="entry name" value="Cro/C1-type_HTH"/>
</dbReference>